<dbReference type="InterPro" id="IPR029063">
    <property type="entry name" value="SAM-dependent_MTases_sf"/>
</dbReference>
<dbReference type="Gene3D" id="3.40.50.150">
    <property type="entry name" value="Vaccinia Virus protein VP39"/>
    <property type="match status" value="1"/>
</dbReference>
<gene>
    <name evidence="2" type="ORF">CMQ_4750</name>
</gene>
<proteinExistence type="predicted"/>
<dbReference type="PANTHER" id="PTHR44942">
    <property type="entry name" value="METHYLTRANSF_11 DOMAIN-CONTAINING PROTEIN"/>
    <property type="match status" value="1"/>
</dbReference>
<protein>
    <submittedName>
        <fullName evidence="2">Methyltransferase type 11 domain containing protein</fullName>
    </submittedName>
</protein>
<dbReference type="RefSeq" id="XP_014168381.1">
    <property type="nucleotide sequence ID" value="XM_014312906.1"/>
</dbReference>
<evidence type="ECO:0000259" key="1">
    <source>
        <dbReference type="Pfam" id="PF13649"/>
    </source>
</evidence>
<name>F0XV86_GROCL</name>
<dbReference type="GO" id="GO:0008168">
    <property type="term" value="F:methyltransferase activity"/>
    <property type="evidence" value="ECO:0007669"/>
    <property type="project" value="UniProtKB-KW"/>
</dbReference>
<dbReference type="Pfam" id="PF13649">
    <property type="entry name" value="Methyltransf_25"/>
    <property type="match status" value="1"/>
</dbReference>
<dbReference type="eggNOG" id="KOG3010">
    <property type="taxonomic scope" value="Eukaryota"/>
</dbReference>
<evidence type="ECO:0000313" key="3">
    <source>
        <dbReference type="Proteomes" id="UP000007796"/>
    </source>
</evidence>
<dbReference type="GeneID" id="25977996"/>
<dbReference type="EMBL" id="GL630006">
    <property type="protein sequence ID" value="EFW98898.1"/>
    <property type="molecule type" value="Genomic_DNA"/>
</dbReference>
<dbReference type="CDD" id="cd02440">
    <property type="entry name" value="AdoMet_MTases"/>
    <property type="match status" value="1"/>
</dbReference>
<dbReference type="InterPro" id="IPR041698">
    <property type="entry name" value="Methyltransf_25"/>
</dbReference>
<dbReference type="PANTHER" id="PTHR44942:SF10">
    <property type="entry name" value="METHYLTRANSFERASE TYPE 11 DOMAIN-CONTAINING PROTEIN"/>
    <property type="match status" value="1"/>
</dbReference>
<keyword evidence="2" id="KW-0808">Transferase</keyword>
<dbReference type="SUPFAM" id="SSF53335">
    <property type="entry name" value="S-adenosyl-L-methionine-dependent methyltransferases"/>
    <property type="match status" value="1"/>
</dbReference>
<sequence>MTTEFVVEVANGSDPTFRSYKGNQASEYNEGRPAYAQELYRDILKYHDNAGLRGIVVDVGCGPGRATREIGRFFDQAIGIDPSENMIETARRVGGTTQANKPIKYHVSAAEKIASLDDVPLGDIDLITAATAFDMSEFWDQAAQLLRPSGTVALWTTGCFYAHPLSENAAELNRIMRRLECDELARFEVARNILSRTLYYDLTLP</sequence>
<keyword evidence="3" id="KW-1185">Reference proteome</keyword>
<dbReference type="AlphaFoldDB" id="F0XV86"/>
<keyword evidence="2" id="KW-0489">Methyltransferase</keyword>
<organism evidence="3">
    <name type="scientific">Grosmannia clavigera (strain kw1407 / UAMH 11150)</name>
    <name type="common">Blue stain fungus</name>
    <name type="synonym">Graphiocladiella clavigera</name>
    <dbReference type="NCBI Taxonomy" id="655863"/>
    <lineage>
        <taxon>Eukaryota</taxon>
        <taxon>Fungi</taxon>
        <taxon>Dikarya</taxon>
        <taxon>Ascomycota</taxon>
        <taxon>Pezizomycotina</taxon>
        <taxon>Sordariomycetes</taxon>
        <taxon>Sordariomycetidae</taxon>
        <taxon>Ophiostomatales</taxon>
        <taxon>Ophiostomataceae</taxon>
        <taxon>Leptographium</taxon>
    </lineage>
</organism>
<feature type="domain" description="Methyltransferase" evidence="1">
    <location>
        <begin position="56"/>
        <end position="150"/>
    </location>
</feature>
<dbReference type="OrthoDB" id="10027013at2759"/>
<accession>F0XV86</accession>
<dbReference type="HOGENOM" id="CLU_049344_1_0_1"/>
<dbReference type="GO" id="GO:0032259">
    <property type="term" value="P:methylation"/>
    <property type="evidence" value="ECO:0007669"/>
    <property type="project" value="UniProtKB-KW"/>
</dbReference>
<evidence type="ECO:0000313" key="2">
    <source>
        <dbReference type="EMBL" id="EFW98898.1"/>
    </source>
</evidence>
<dbReference type="InParanoid" id="F0XV86"/>
<dbReference type="InterPro" id="IPR051052">
    <property type="entry name" value="Diverse_substrate_MTase"/>
</dbReference>
<reference evidence="2 3" key="1">
    <citation type="journal article" date="2011" name="Proc. Natl. Acad. Sci. U.S.A.">
        <title>Genome and transcriptome analyses of the mountain pine beetle-fungal symbiont Grosmannia clavigera, a lodgepole pine pathogen.</title>
        <authorList>
            <person name="DiGuistini S."/>
            <person name="Wang Y."/>
            <person name="Liao N.Y."/>
            <person name="Taylor G."/>
            <person name="Tanguay P."/>
            <person name="Feau N."/>
            <person name="Henrissat B."/>
            <person name="Chan S.K."/>
            <person name="Hesse-Orce U."/>
            <person name="Alamouti S.M."/>
            <person name="Tsui C.K.M."/>
            <person name="Docking R.T."/>
            <person name="Levasseur A."/>
            <person name="Haridas S."/>
            <person name="Robertson G."/>
            <person name="Birol I."/>
            <person name="Holt R.A."/>
            <person name="Marra M.A."/>
            <person name="Hamelin R.C."/>
            <person name="Hirst M."/>
            <person name="Jones S.J.M."/>
            <person name="Bohlmann J."/>
            <person name="Breuil C."/>
        </authorList>
    </citation>
    <scope>NUCLEOTIDE SEQUENCE [LARGE SCALE GENOMIC DNA]</scope>
    <source>
        <strain evidence="3">kw1407 / UAMH 11150</strain>
    </source>
</reference>
<dbReference type="Proteomes" id="UP000007796">
    <property type="component" value="Unassembled WGS sequence"/>
</dbReference>
<dbReference type="STRING" id="655863.F0XV86"/>